<dbReference type="GO" id="GO:0004190">
    <property type="term" value="F:aspartic-type endopeptidase activity"/>
    <property type="evidence" value="ECO:0007669"/>
    <property type="project" value="InterPro"/>
</dbReference>
<dbReference type="InterPro" id="IPR021109">
    <property type="entry name" value="Peptidase_aspartic_dom_sf"/>
</dbReference>
<gene>
    <name evidence="1" type="ORF">Cvel_11598</name>
</gene>
<dbReference type="SUPFAM" id="SSF50630">
    <property type="entry name" value="Acid proteases"/>
    <property type="match status" value="1"/>
</dbReference>
<protein>
    <submittedName>
        <fullName evidence="1">Uncharacterized protein</fullName>
    </submittedName>
</protein>
<dbReference type="PhylomeDB" id="A0A0G4I7F2"/>
<sequence>MLLFGKPVSVLIDTGAETSFIDVNTTFKLHAESDADVDRPTVGLSAVGQTGVSVVGEITAKFSHPSLPKKVFPHRLTVTEDLGYEAVLGQDFLKLLDPVVQYHYREDHLDVADLPSFEVEGTEGEETVILRKNYPRGFPGLTIPDQVVDVKAGVATVEVMNIATNLIRLGPNSLLTFAEPFSRVSPVAAVIINAPASAYTQQLPIPKKEDLPVPAPPSQKLPPVDLSHLSCKLRERYEGVLQEYSNLWSCFRFNIGELRVDGKPFEVTIPTEDSPPIRWN</sequence>
<dbReference type="CDD" id="cd00303">
    <property type="entry name" value="retropepsin_like"/>
    <property type="match status" value="1"/>
</dbReference>
<organism evidence="1">
    <name type="scientific">Chromera velia CCMP2878</name>
    <dbReference type="NCBI Taxonomy" id="1169474"/>
    <lineage>
        <taxon>Eukaryota</taxon>
        <taxon>Sar</taxon>
        <taxon>Alveolata</taxon>
        <taxon>Colpodellida</taxon>
        <taxon>Chromeraceae</taxon>
        <taxon>Chromera</taxon>
    </lineage>
</organism>
<name>A0A0G4I7F2_9ALVE</name>
<evidence type="ECO:0000313" key="1">
    <source>
        <dbReference type="EMBL" id="CEM52911.1"/>
    </source>
</evidence>
<dbReference type="Gene3D" id="2.40.70.10">
    <property type="entry name" value="Acid Proteases"/>
    <property type="match status" value="1"/>
</dbReference>
<reference evidence="1" key="1">
    <citation type="submission" date="2014-11" db="EMBL/GenBank/DDBJ databases">
        <authorList>
            <person name="Otto D Thomas"/>
            <person name="Naeem Raeece"/>
        </authorList>
    </citation>
    <scope>NUCLEOTIDE SEQUENCE</scope>
</reference>
<dbReference type="PROSITE" id="PS00141">
    <property type="entry name" value="ASP_PROTEASE"/>
    <property type="match status" value="1"/>
</dbReference>
<dbReference type="EMBL" id="CDMZ01005422">
    <property type="protein sequence ID" value="CEM52911.1"/>
    <property type="molecule type" value="Genomic_DNA"/>
</dbReference>
<dbReference type="AlphaFoldDB" id="A0A0G4I7F2"/>
<dbReference type="GO" id="GO:0006508">
    <property type="term" value="P:proteolysis"/>
    <property type="evidence" value="ECO:0007669"/>
    <property type="project" value="InterPro"/>
</dbReference>
<dbReference type="VEuPathDB" id="CryptoDB:Cvel_11598"/>
<proteinExistence type="predicted"/>
<dbReference type="InterPro" id="IPR001969">
    <property type="entry name" value="Aspartic_peptidase_AS"/>
</dbReference>
<accession>A0A0G4I7F2</accession>